<dbReference type="AlphaFoldDB" id="A0A9K3D3Y4"/>
<gene>
    <name evidence="1" type="ORF">KIPB_010506</name>
</gene>
<proteinExistence type="predicted"/>
<organism evidence="1 2">
    <name type="scientific">Kipferlia bialata</name>
    <dbReference type="NCBI Taxonomy" id="797122"/>
    <lineage>
        <taxon>Eukaryota</taxon>
        <taxon>Metamonada</taxon>
        <taxon>Carpediemonas-like organisms</taxon>
        <taxon>Kipferlia</taxon>
    </lineage>
</organism>
<protein>
    <submittedName>
        <fullName evidence="1">Uncharacterized protein</fullName>
    </submittedName>
</protein>
<feature type="non-terminal residue" evidence="1">
    <location>
        <position position="166"/>
    </location>
</feature>
<dbReference type="Proteomes" id="UP000265618">
    <property type="component" value="Unassembled WGS sequence"/>
</dbReference>
<dbReference type="EMBL" id="BDIP01003928">
    <property type="protein sequence ID" value="GIQ88291.1"/>
    <property type="molecule type" value="Genomic_DNA"/>
</dbReference>
<reference evidence="1 2" key="1">
    <citation type="journal article" date="2018" name="PLoS ONE">
        <title>The draft genome of Kipferlia bialata reveals reductive genome evolution in fornicate parasites.</title>
        <authorList>
            <person name="Tanifuji G."/>
            <person name="Takabayashi S."/>
            <person name="Kume K."/>
            <person name="Takagi M."/>
            <person name="Nakayama T."/>
            <person name="Kamikawa R."/>
            <person name="Inagaki Y."/>
            <person name="Hashimoto T."/>
        </authorList>
    </citation>
    <scope>NUCLEOTIDE SEQUENCE [LARGE SCALE GENOMIC DNA]</scope>
    <source>
        <strain evidence="1">NY0173</strain>
    </source>
</reference>
<evidence type="ECO:0000313" key="2">
    <source>
        <dbReference type="Proteomes" id="UP000265618"/>
    </source>
</evidence>
<name>A0A9K3D3Y4_9EUKA</name>
<sequence>YDIFGLGPAVARKLESIAPVGEVLVSRPLCTLLCDVPGFILGEEVRESHKERILQTRRAKTAGTLLDTMYKTLHFDRDEEMVEMQLSTDYSLFGDRGLFGEGKDGRDGIDGIEANHMAQQMAQQMANRIAMSKENALQLHYFASQTYGSVVRQVPRPKGWRLRTNY</sequence>
<keyword evidence="2" id="KW-1185">Reference proteome</keyword>
<evidence type="ECO:0000313" key="1">
    <source>
        <dbReference type="EMBL" id="GIQ88291.1"/>
    </source>
</evidence>
<accession>A0A9K3D3Y4</accession>
<comment type="caution">
    <text evidence="1">The sequence shown here is derived from an EMBL/GenBank/DDBJ whole genome shotgun (WGS) entry which is preliminary data.</text>
</comment>